<sequence length="93" mass="10339">MSRKRSGHCGFGNCSAGAWTHSGNEAVDSLMPRGRLNLVGGEGSLPTRYWKLLTIWRRRERPGELEVRRGSCTNGGQGEVEGRFRFGPHPLKD</sequence>
<gene>
    <name evidence="2" type="ORF">NDU88_008868</name>
</gene>
<evidence type="ECO:0000313" key="2">
    <source>
        <dbReference type="EMBL" id="KAJ1130517.1"/>
    </source>
</evidence>
<reference evidence="2" key="1">
    <citation type="journal article" date="2022" name="bioRxiv">
        <title>Sequencing and chromosome-scale assembly of the giantPleurodeles waltlgenome.</title>
        <authorList>
            <person name="Brown T."/>
            <person name="Elewa A."/>
            <person name="Iarovenko S."/>
            <person name="Subramanian E."/>
            <person name="Araus A.J."/>
            <person name="Petzold A."/>
            <person name="Susuki M."/>
            <person name="Suzuki K.-i.T."/>
            <person name="Hayashi T."/>
            <person name="Toyoda A."/>
            <person name="Oliveira C."/>
            <person name="Osipova E."/>
            <person name="Leigh N.D."/>
            <person name="Simon A."/>
            <person name="Yun M.H."/>
        </authorList>
    </citation>
    <scope>NUCLEOTIDE SEQUENCE</scope>
    <source>
        <strain evidence="2">20211129_DDA</strain>
        <tissue evidence="2">Liver</tissue>
    </source>
</reference>
<accession>A0AAV7PTC2</accession>
<dbReference type="EMBL" id="JANPWB010000011">
    <property type="protein sequence ID" value="KAJ1130517.1"/>
    <property type="molecule type" value="Genomic_DNA"/>
</dbReference>
<keyword evidence="3" id="KW-1185">Reference proteome</keyword>
<dbReference type="Proteomes" id="UP001066276">
    <property type="component" value="Chromosome 7"/>
</dbReference>
<feature type="region of interest" description="Disordered" evidence="1">
    <location>
        <begin position="66"/>
        <end position="93"/>
    </location>
</feature>
<evidence type="ECO:0000256" key="1">
    <source>
        <dbReference type="SAM" id="MobiDB-lite"/>
    </source>
</evidence>
<proteinExistence type="predicted"/>
<organism evidence="2 3">
    <name type="scientific">Pleurodeles waltl</name>
    <name type="common">Iberian ribbed newt</name>
    <dbReference type="NCBI Taxonomy" id="8319"/>
    <lineage>
        <taxon>Eukaryota</taxon>
        <taxon>Metazoa</taxon>
        <taxon>Chordata</taxon>
        <taxon>Craniata</taxon>
        <taxon>Vertebrata</taxon>
        <taxon>Euteleostomi</taxon>
        <taxon>Amphibia</taxon>
        <taxon>Batrachia</taxon>
        <taxon>Caudata</taxon>
        <taxon>Salamandroidea</taxon>
        <taxon>Salamandridae</taxon>
        <taxon>Pleurodelinae</taxon>
        <taxon>Pleurodeles</taxon>
    </lineage>
</organism>
<evidence type="ECO:0000313" key="3">
    <source>
        <dbReference type="Proteomes" id="UP001066276"/>
    </source>
</evidence>
<comment type="caution">
    <text evidence="2">The sequence shown here is derived from an EMBL/GenBank/DDBJ whole genome shotgun (WGS) entry which is preliminary data.</text>
</comment>
<protein>
    <submittedName>
        <fullName evidence="2">Uncharacterized protein</fullName>
    </submittedName>
</protein>
<feature type="compositionally biased region" description="Basic and acidic residues" evidence="1">
    <location>
        <begin position="80"/>
        <end position="93"/>
    </location>
</feature>
<name>A0AAV7PTC2_PLEWA</name>
<dbReference type="AlphaFoldDB" id="A0AAV7PTC2"/>